<proteinExistence type="predicted"/>
<evidence type="ECO:0000313" key="2">
    <source>
        <dbReference type="Proteomes" id="UP001058461"/>
    </source>
</evidence>
<dbReference type="Pfam" id="PF13148">
    <property type="entry name" value="DUF3987"/>
    <property type="match status" value="1"/>
</dbReference>
<dbReference type="Proteomes" id="UP001058461">
    <property type="component" value="Chromosome"/>
</dbReference>
<reference evidence="1" key="1">
    <citation type="submission" date="2021-04" db="EMBL/GenBank/DDBJ databases">
        <title>Oceanospirillales bacteria with DddD are important DMSP degraders in coastal seawater.</title>
        <authorList>
            <person name="Liu J."/>
        </authorList>
    </citation>
    <scope>NUCLEOTIDE SEQUENCE</scope>
    <source>
        <strain evidence="1">D13-1</strain>
    </source>
</reference>
<gene>
    <name evidence="1" type="ORF">KDW95_22610</name>
</gene>
<keyword evidence="2" id="KW-1185">Reference proteome</keyword>
<name>A0ABY5HL58_9GAMM</name>
<sequence length="576" mass="66074">MVDGNRTESTYDDSNVELDFSPYRDSSWPNYKEGSLLEATLLESSRELQVDKSMVTLAAFGAISTACQGIFDIEQPTGNKVAGSLMLLIIAESGERKTTVEKCFFNALRDVQKKYFEEHSENKIGYEQEYEIWKVSDSSLKSEYKKAVRNFARNKDNESSSDLLRLEGFLRDHKGRVPREPKRLKFIYEDSTPMALLQAMYFQGRNACLLSSEANSIFHGRAFNDLSLINSLWDGREIFVDRVSSESFHLSDARLTLMLMAQEDVIKRFISKRGEEARGIGFLARFLTIKPAGRAGKRQFRCMGKLDYLDGFSKRISELMVLSNKGNEKKLLKFTPRASERWRQYAEKIENEMNTGLLYEHYHDHASKLMDNVSRVAGLVHYFESQNEDEIEEDTLIFAFEVVVRCSNHFLMHLAGTPFVVKNAETIVGEIFKLVKSNQNNLNRKVFEDPETSLKLRRGVLIDFNYSDVARSGAAVLRDRKNFNAAVRLLARMGHIKENKGPRSSFSYSFSESIVHEADSPEMKNGFQYTIRNLPLYEDQVLKVLETNHGNGYSAIPHSRRAKKEYFILVDKYDKG</sequence>
<organism evidence="1 2">
    <name type="scientific">Marinobacterium rhizophilum</name>
    <dbReference type="NCBI Taxonomy" id="420402"/>
    <lineage>
        <taxon>Bacteria</taxon>
        <taxon>Pseudomonadati</taxon>
        <taxon>Pseudomonadota</taxon>
        <taxon>Gammaproteobacteria</taxon>
        <taxon>Oceanospirillales</taxon>
        <taxon>Oceanospirillaceae</taxon>
        <taxon>Marinobacterium</taxon>
    </lineage>
</organism>
<dbReference type="InterPro" id="IPR025048">
    <property type="entry name" value="DUF3987"/>
</dbReference>
<dbReference type="RefSeq" id="WP_255854037.1">
    <property type="nucleotide sequence ID" value="NZ_CP073347.1"/>
</dbReference>
<evidence type="ECO:0000313" key="1">
    <source>
        <dbReference type="EMBL" id="UTW11989.1"/>
    </source>
</evidence>
<protein>
    <submittedName>
        <fullName evidence="1">DUF3987 domain-containing protein</fullName>
    </submittedName>
</protein>
<dbReference type="EMBL" id="CP073347">
    <property type="protein sequence ID" value="UTW11989.1"/>
    <property type="molecule type" value="Genomic_DNA"/>
</dbReference>
<accession>A0ABY5HL58</accession>